<organism evidence="1 2">
    <name type="scientific">Pyrus ussuriensis x Pyrus communis</name>
    <dbReference type="NCBI Taxonomy" id="2448454"/>
    <lineage>
        <taxon>Eukaryota</taxon>
        <taxon>Viridiplantae</taxon>
        <taxon>Streptophyta</taxon>
        <taxon>Embryophyta</taxon>
        <taxon>Tracheophyta</taxon>
        <taxon>Spermatophyta</taxon>
        <taxon>Magnoliopsida</taxon>
        <taxon>eudicotyledons</taxon>
        <taxon>Gunneridae</taxon>
        <taxon>Pentapetalae</taxon>
        <taxon>rosids</taxon>
        <taxon>fabids</taxon>
        <taxon>Rosales</taxon>
        <taxon>Rosaceae</taxon>
        <taxon>Amygdaloideae</taxon>
        <taxon>Maleae</taxon>
        <taxon>Pyrus</taxon>
    </lineage>
</organism>
<sequence>MVRLGSHEPHELENVLSSFDLWAFDELWVYVRTYGEWEGREDSGQRQGKGQKGCGM</sequence>
<evidence type="ECO:0000313" key="2">
    <source>
        <dbReference type="Proteomes" id="UP000327157"/>
    </source>
</evidence>
<dbReference type="AlphaFoldDB" id="A0A5N5F1M2"/>
<keyword evidence="2" id="KW-1185">Reference proteome</keyword>
<protein>
    <submittedName>
        <fullName evidence="1">S ribonuclease</fullName>
    </submittedName>
</protein>
<dbReference type="EMBL" id="SMOL01000781">
    <property type="protein sequence ID" value="KAB2596061.1"/>
    <property type="molecule type" value="Genomic_DNA"/>
</dbReference>
<reference evidence="1 2" key="3">
    <citation type="submission" date="2019-11" db="EMBL/GenBank/DDBJ databases">
        <title>A de novo genome assembly of a pear dwarfing rootstock.</title>
        <authorList>
            <person name="Wang F."/>
            <person name="Wang J."/>
            <person name="Li S."/>
            <person name="Zhang Y."/>
            <person name="Fang M."/>
            <person name="Ma L."/>
            <person name="Zhao Y."/>
            <person name="Jiang S."/>
        </authorList>
    </citation>
    <scope>NUCLEOTIDE SEQUENCE [LARGE SCALE GENOMIC DNA]</scope>
    <source>
        <strain evidence="1">S2</strain>
        <tissue evidence="1">Leaf</tissue>
    </source>
</reference>
<name>A0A5N5F1M2_9ROSA</name>
<dbReference type="Proteomes" id="UP000327157">
    <property type="component" value="Chromosome 7"/>
</dbReference>
<reference evidence="2" key="2">
    <citation type="submission" date="2019-10" db="EMBL/GenBank/DDBJ databases">
        <title>A de novo genome assembly of a pear dwarfing rootstock.</title>
        <authorList>
            <person name="Wang F."/>
            <person name="Wang J."/>
            <person name="Li S."/>
            <person name="Zhang Y."/>
            <person name="Fang M."/>
            <person name="Ma L."/>
            <person name="Zhao Y."/>
            <person name="Jiang S."/>
        </authorList>
    </citation>
    <scope>NUCLEOTIDE SEQUENCE [LARGE SCALE GENOMIC DNA]</scope>
</reference>
<comment type="caution">
    <text evidence="1">The sequence shown here is derived from an EMBL/GenBank/DDBJ whole genome shotgun (WGS) entry which is preliminary data.</text>
</comment>
<gene>
    <name evidence="1" type="ORF">D8674_031511</name>
</gene>
<reference evidence="1 2" key="1">
    <citation type="submission" date="2019-09" db="EMBL/GenBank/DDBJ databases">
        <authorList>
            <person name="Ou C."/>
        </authorList>
    </citation>
    <scope>NUCLEOTIDE SEQUENCE [LARGE SCALE GENOMIC DNA]</scope>
    <source>
        <strain evidence="1">S2</strain>
        <tissue evidence="1">Leaf</tissue>
    </source>
</reference>
<proteinExistence type="predicted"/>
<evidence type="ECO:0000313" key="1">
    <source>
        <dbReference type="EMBL" id="KAB2596061.1"/>
    </source>
</evidence>
<accession>A0A5N5F1M2</accession>